<dbReference type="AlphaFoldDB" id="A0A560EIW2"/>
<dbReference type="Pfam" id="PF20605">
    <property type="entry name" value="Antitox_RHH"/>
    <property type="match status" value="1"/>
</dbReference>
<evidence type="ECO:0000313" key="3">
    <source>
        <dbReference type="Proteomes" id="UP000319859"/>
    </source>
</evidence>
<gene>
    <name evidence="2" type="ORF">FBZ89_1425</name>
</gene>
<organism evidence="2 3">
    <name type="scientific">Nitrospirillum amazonense</name>
    <dbReference type="NCBI Taxonomy" id="28077"/>
    <lineage>
        <taxon>Bacteria</taxon>
        <taxon>Pseudomonadati</taxon>
        <taxon>Pseudomonadota</taxon>
        <taxon>Alphaproteobacteria</taxon>
        <taxon>Rhodospirillales</taxon>
        <taxon>Azospirillaceae</taxon>
        <taxon>Nitrospirillum</taxon>
    </lineage>
</organism>
<evidence type="ECO:0000259" key="1">
    <source>
        <dbReference type="Pfam" id="PF20605"/>
    </source>
</evidence>
<proteinExistence type="predicted"/>
<feature type="domain" description="Antitoxin-like ribbon-helix-helix" evidence="1">
    <location>
        <begin position="57"/>
        <end position="105"/>
    </location>
</feature>
<reference evidence="2 3" key="1">
    <citation type="submission" date="2019-06" db="EMBL/GenBank/DDBJ databases">
        <title>Genomic Encyclopedia of Type Strains, Phase IV (KMG-V): Genome sequencing to study the core and pangenomes of soil and plant-associated prokaryotes.</title>
        <authorList>
            <person name="Whitman W."/>
        </authorList>
    </citation>
    <scope>NUCLEOTIDE SEQUENCE [LARGE SCALE GENOMIC DNA]</scope>
    <source>
        <strain evidence="2 3">BR 11880</strain>
    </source>
</reference>
<accession>A0A560EIW2</accession>
<dbReference type="Proteomes" id="UP000319859">
    <property type="component" value="Unassembled WGS sequence"/>
</dbReference>
<dbReference type="GO" id="GO:0006355">
    <property type="term" value="P:regulation of DNA-templated transcription"/>
    <property type="evidence" value="ECO:0007669"/>
    <property type="project" value="InterPro"/>
</dbReference>
<protein>
    <recommendedName>
        <fullName evidence="1">Antitoxin-like ribbon-helix-helix domain-containing protein</fullName>
    </recommendedName>
</protein>
<dbReference type="InterPro" id="IPR010985">
    <property type="entry name" value="Ribbon_hlx_hlx"/>
</dbReference>
<sequence>MANWQYGKAAIRGFNMTKRPSLADSMRKLEQPAPPPPALVVVDAAEEAKRGYYAATRVGLKKVTTGLDPEEHRQFKMLVAERTSTLEGLLREAISDLFVKYGKPPLAKG</sequence>
<evidence type="ECO:0000313" key="2">
    <source>
        <dbReference type="EMBL" id="TWB09321.1"/>
    </source>
</evidence>
<dbReference type="EMBL" id="VITN01000042">
    <property type="protein sequence ID" value="TWB09321.1"/>
    <property type="molecule type" value="Genomic_DNA"/>
</dbReference>
<dbReference type="InterPro" id="IPR046765">
    <property type="entry name" value="Antitox_RHH"/>
</dbReference>
<dbReference type="SUPFAM" id="SSF47598">
    <property type="entry name" value="Ribbon-helix-helix"/>
    <property type="match status" value="1"/>
</dbReference>
<name>A0A560EIW2_9PROT</name>
<comment type="caution">
    <text evidence="2">The sequence shown here is derived from an EMBL/GenBank/DDBJ whole genome shotgun (WGS) entry which is preliminary data.</text>
</comment>